<dbReference type="InterPro" id="IPR025693">
    <property type="entry name" value="Gly-zipper_OmpA-like_dom"/>
</dbReference>
<keyword evidence="5" id="KW-1185">Reference proteome</keyword>
<feature type="region of interest" description="Disordered" evidence="1">
    <location>
        <begin position="164"/>
        <end position="183"/>
    </location>
</feature>
<protein>
    <submittedName>
        <fullName evidence="4">Glycine zipper family protein</fullName>
    </submittedName>
</protein>
<dbReference type="EMBL" id="CP053708">
    <property type="protein sequence ID" value="QKE91176.1"/>
    <property type="molecule type" value="Genomic_DNA"/>
</dbReference>
<feature type="compositionally biased region" description="Pro residues" evidence="1">
    <location>
        <begin position="166"/>
        <end position="183"/>
    </location>
</feature>
<dbReference type="AlphaFoldDB" id="A0A6M8HSC5"/>
<evidence type="ECO:0000313" key="4">
    <source>
        <dbReference type="EMBL" id="QKE91176.1"/>
    </source>
</evidence>
<feature type="chain" id="PRO_5027016656" evidence="2">
    <location>
        <begin position="22"/>
        <end position="183"/>
    </location>
</feature>
<name>A0A6M8HSC5_9PROT</name>
<evidence type="ECO:0000256" key="1">
    <source>
        <dbReference type="SAM" id="MobiDB-lite"/>
    </source>
</evidence>
<dbReference type="PROSITE" id="PS51257">
    <property type="entry name" value="PROKAR_LIPOPROTEIN"/>
    <property type="match status" value="1"/>
</dbReference>
<organism evidence="4 5">
    <name type="scientific">Lichenicola cladoniae</name>
    <dbReference type="NCBI Taxonomy" id="1484109"/>
    <lineage>
        <taxon>Bacteria</taxon>
        <taxon>Pseudomonadati</taxon>
        <taxon>Pseudomonadota</taxon>
        <taxon>Alphaproteobacteria</taxon>
        <taxon>Acetobacterales</taxon>
        <taxon>Acetobacteraceae</taxon>
        <taxon>Lichenicola</taxon>
    </lineage>
</organism>
<reference evidence="4 5" key="1">
    <citation type="journal article" date="2014" name="World J. Microbiol. Biotechnol.">
        <title>Biodiversity and physiological characteristics of Antarctic and Arctic lichens-associated bacteria.</title>
        <authorList>
            <person name="Lee Y.M."/>
            <person name="Kim E.H."/>
            <person name="Lee H.K."/>
            <person name="Hong S.G."/>
        </authorList>
    </citation>
    <scope>NUCLEOTIDE SEQUENCE [LARGE SCALE GENOMIC DNA]</scope>
    <source>
        <strain evidence="4 5">PAMC 26569</strain>
    </source>
</reference>
<evidence type="ECO:0000256" key="2">
    <source>
        <dbReference type="SAM" id="SignalP"/>
    </source>
</evidence>
<feature type="domain" description="Glycine-zipper-containing OmpA-like membrane" evidence="3">
    <location>
        <begin position="73"/>
        <end position="114"/>
    </location>
</feature>
<proteinExistence type="predicted"/>
<gene>
    <name evidence="4" type="ORF">HN018_14980</name>
</gene>
<sequence>MRPLPLASTALAGLFALSACAVVPPPGPTILAQPGQGKSAQQFQAEDARCRQAAVQANGGVTPSQAATQSGIGSAALGTVLGAAAGALLGAAAGDPAAGAAIGAGGGLLFGSASGADSAQRSGAAFQGNYDNAYAQCTISSGNMIVQPQVVAYQGPGGYGSYAPALTPPPPPPLPPPGEGYGW</sequence>
<dbReference type="RefSeq" id="WP_171833301.1">
    <property type="nucleotide sequence ID" value="NZ_CP053708.1"/>
</dbReference>
<dbReference type="Pfam" id="PF13436">
    <property type="entry name" value="Gly-zipper_OmpA"/>
    <property type="match status" value="1"/>
</dbReference>
<evidence type="ECO:0000259" key="3">
    <source>
        <dbReference type="Pfam" id="PF13436"/>
    </source>
</evidence>
<accession>A0A6M8HSC5</accession>
<feature type="signal peptide" evidence="2">
    <location>
        <begin position="1"/>
        <end position="21"/>
    </location>
</feature>
<keyword evidence="2" id="KW-0732">Signal</keyword>
<evidence type="ECO:0000313" key="5">
    <source>
        <dbReference type="Proteomes" id="UP000500767"/>
    </source>
</evidence>
<dbReference type="KEGG" id="lck:HN018_14980"/>
<dbReference type="Proteomes" id="UP000500767">
    <property type="component" value="Chromosome"/>
</dbReference>